<proteinExistence type="inferred from homology"/>
<protein>
    <submittedName>
        <fullName evidence="2">UPF0149 family protein</fullName>
    </submittedName>
</protein>
<reference evidence="2" key="2">
    <citation type="submission" date="2023-01" db="EMBL/GenBank/DDBJ databases">
        <title>Gilvimarinus xylanilyticus HB14 isolated from Caulerpa lentillifera aquaculture base in Hainan, China.</title>
        <authorList>
            <person name="Zhang Y.-J."/>
        </authorList>
    </citation>
    <scope>NUCLEOTIDE SEQUENCE</scope>
    <source>
        <strain evidence="2">HB14</strain>
    </source>
</reference>
<accession>A0A9X2HZH9</accession>
<organism evidence="2 3">
    <name type="scientific">Gilvimarinus xylanilyticus</name>
    <dbReference type="NCBI Taxonomy" id="2944139"/>
    <lineage>
        <taxon>Bacteria</taxon>
        <taxon>Pseudomonadati</taxon>
        <taxon>Pseudomonadota</taxon>
        <taxon>Gammaproteobacteria</taxon>
        <taxon>Cellvibrionales</taxon>
        <taxon>Cellvibrionaceae</taxon>
        <taxon>Gilvimarinus</taxon>
    </lineage>
</organism>
<dbReference type="PANTHER" id="PTHR37528">
    <property type="entry name" value="UPF0149 PROTEIN YGFB"/>
    <property type="match status" value="1"/>
</dbReference>
<comment type="caution">
    <text evidence="2">The sequence shown here is derived from an EMBL/GenBank/DDBJ whole genome shotgun (WGS) entry which is preliminary data.</text>
</comment>
<dbReference type="AlphaFoldDB" id="A0A9X2HZH9"/>
<dbReference type="InterPro" id="IPR011978">
    <property type="entry name" value="YgfB-like"/>
</dbReference>
<evidence type="ECO:0000313" key="3">
    <source>
        <dbReference type="Proteomes" id="UP001139319"/>
    </source>
</evidence>
<gene>
    <name evidence="2" type="ORF">M6D89_11700</name>
</gene>
<dbReference type="PANTHER" id="PTHR37528:SF1">
    <property type="entry name" value="UPF0149 PROTEIN YGFB"/>
    <property type="match status" value="1"/>
</dbReference>
<evidence type="ECO:0000256" key="1">
    <source>
        <dbReference type="ARBA" id="ARBA00038308"/>
    </source>
</evidence>
<sequence length="195" mass="21020">MSDIEKVVNGFDEWDERFAPLDAVNSPAELQGMLCGRLCGTPLNEADWLRLVSDFMALTDEPDQATTNALLDFLKQTQGQLAGEGFSFVLLLPDDEAGMAERVATLSQWCHGFLSGFGASGAVEQGDLPDEMADTLEDFAAIVQVEADDNDAASAESDFIEVAEYVRMSALTIYQAFHGTDSPSAESETTPGTLH</sequence>
<name>A0A9X2HZH9_9GAMM</name>
<reference evidence="2" key="1">
    <citation type="submission" date="2022-05" db="EMBL/GenBank/DDBJ databases">
        <authorList>
            <person name="Sun H.-N."/>
        </authorList>
    </citation>
    <scope>NUCLEOTIDE SEQUENCE</scope>
    <source>
        <strain evidence="2">HB14</strain>
    </source>
</reference>
<dbReference type="SUPFAM" id="SSF101327">
    <property type="entry name" value="YgfB-like"/>
    <property type="match status" value="1"/>
</dbReference>
<dbReference type="Pfam" id="PF03695">
    <property type="entry name" value="UPF0149"/>
    <property type="match status" value="1"/>
</dbReference>
<evidence type="ECO:0000313" key="2">
    <source>
        <dbReference type="EMBL" id="MCP8899964.1"/>
    </source>
</evidence>
<dbReference type="InterPro" id="IPR036255">
    <property type="entry name" value="YgfB-like_sf"/>
</dbReference>
<dbReference type="GO" id="GO:0005829">
    <property type="term" value="C:cytosol"/>
    <property type="evidence" value="ECO:0007669"/>
    <property type="project" value="TreeGrafter"/>
</dbReference>
<dbReference type="EMBL" id="JAMFTH010000003">
    <property type="protein sequence ID" value="MCP8899964.1"/>
    <property type="molecule type" value="Genomic_DNA"/>
</dbReference>
<dbReference type="RefSeq" id="WP_253968256.1">
    <property type="nucleotide sequence ID" value="NZ_JAMFTH010000003.1"/>
</dbReference>
<dbReference type="NCBIfam" id="TIGR02292">
    <property type="entry name" value="ygfB_yecA"/>
    <property type="match status" value="1"/>
</dbReference>
<comment type="similarity">
    <text evidence="1">Belongs to the UPF0149 family.</text>
</comment>
<keyword evidence="3" id="KW-1185">Reference proteome</keyword>
<dbReference type="Gene3D" id="1.20.120.740">
    <property type="entry name" value="YgfB uncharacterised protein family UPF0149, PF03695"/>
    <property type="match status" value="1"/>
</dbReference>
<dbReference type="Proteomes" id="UP001139319">
    <property type="component" value="Unassembled WGS sequence"/>
</dbReference>